<dbReference type="EMBL" id="JAUHQA010000001">
    <property type="protein sequence ID" value="MDN4479480.1"/>
    <property type="molecule type" value="Genomic_DNA"/>
</dbReference>
<keyword evidence="2" id="KW-1133">Transmembrane helix</keyword>
<reference evidence="3" key="1">
    <citation type="submission" date="2023-06" db="EMBL/GenBank/DDBJ databases">
        <title>Egi l300058.</title>
        <authorList>
            <person name="Gao L."/>
            <person name="Fang B.-Z."/>
            <person name="Li W.-J."/>
        </authorList>
    </citation>
    <scope>NUCLEOTIDE SEQUENCE</scope>
    <source>
        <strain evidence="3">EGI L300058</strain>
    </source>
</reference>
<accession>A0ABT8GDH8</accession>
<evidence type="ECO:0000313" key="3">
    <source>
        <dbReference type="EMBL" id="MDN4479480.1"/>
    </source>
</evidence>
<keyword evidence="2" id="KW-0472">Membrane</keyword>
<protein>
    <submittedName>
        <fullName evidence="3">Uncharacterized protein</fullName>
    </submittedName>
</protein>
<comment type="caution">
    <text evidence="3">The sequence shown here is derived from an EMBL/GenBank/DDBJ whole genome shotgun (WGS) entry which is preliminary data.</text>
</comment>
<organism evidence="3 4">
    <name type="scientific">Demequina muriae</name>
    <dbReference type="NCBI Taxonomy" id="3051664"/>
    <lineage>
        <taxon>Bacteria</taxon>
        <taxon>Bacillati</taxon>
        <taxon>Actinomycetota</taxon>
        <taxon>Actinomycetes</taxon>
        <taxon>Micrococcales</taxon>
        <taxon>Demequinaceae</taxon>
        <taxon>Demequina</taxon>
    </lineage>
</organism>
<proteinExistence type="predicted"/>
<name>A0ABT8GDH8_9MICO</name>
<feature type="compositionally biased region" description="Acidic residues" evidence="1">
    <location>
        <begin position="68"/>
        <end position="91"/>
    </location>
</feature>
<evidence type="ECO:0000256" key="2">
    <source>
        <dbReference type="SAM" id="Phobius"/>
    </source>
</evidence>
<gene>
    <name evidence="3" type="ORF">QQX02_00900</name>
</gene>
<sequence>MSTDTDDYGHGRRRSDRAGAEPAVDEAPRTAARPDPDIDDSTLLDPEQIRVRSDGPAPASAPWRTGLEDSDDGTPEGEDESDASEADETDDPATTPIALPVSPPTRSRKRIDGGVREVANAQRRRRSDGLVDREPAPRRTPGRRGWIAATIVFVLLFGGAAALDWYLWNTSDEWEERAEMLTAVNYDLGERLSSEQQTTLQLTSEIDLLTQQLATSNQKVTDLSSEKASAVDESAVYQQEIDALETSVSSAAGVANALHRCVDGQQELVTYLRDAENYEPEELEDFSESVRDLCAEAEGANDRLQEALNE</sequence>
<dbReference type="RefSeq" id="WP_301140626.1">
    <property type="nucleotide sequence ID" value="NZ_JAUHQA010000001.1"/>
</dbReference>
<feature type="region of interest" description="Disordered" evidence="1">
    <location>
        <begin position="1"/>
        <end position="142"/>
    </location>
</feature>
<feature type="transmembrane region" description="Helical" evidence="2">
    <location>
        <begin position="146"/>
        <end position="168"/>
    </location>
</feature>
<feature type="compositionally biased region" description="Basic and acidic residues" evidence="1">
    <location>
        <begin position="26"/>
        <end position="36"/>
    </location>
</feature>
<dbReference type="Proteomes" id="UP001172708">
    <property type="component" value="Unassembled WGS sequence"/>
</dbReference>
<feature type="compositionally biased region" description="Basic and acidic residues" evidence="1">
    <location>
        <begin position="127"/>
        <end position="137"/>
    </location>
</feature>
<evidence type="ECO:0000313" key="4">
    <source>
        <dbReference type="Proteomes" id="UP001172708"/>
    </source>
</evidence>
<keyword evidence="4" id="KW-1185">Reference proteome</keyword>
<keyword evidence="2" id="KW-0812">Transmembrane</keyword>
<evidence type="ECO:0000256" key="1">
    <source>
        <dbReference type="SAM" id="MobiDB-lite"/>
    </source>
</evidence>